<protein>
    <submittedName>
        <fullName evidence="2">7628_t:CDS:1</fullName>
    </submittedName>
</protein>
<evidence type="ECO:0000256" key="1">
    <source>
        <dbReference type="SAM" id="MobiDB-lite"/>
    </source>
</evidence>
<name>A0A9N9G4K7_9GLOM</name>
<keyword evidence="3" id="KW-1185">Reference proteome</keyword>
<evidence type="ECO:0000313" key="3">
    <source>
        <dbReference type="Proteomes" id="UP000789342"/>
    </source>
</evidence>
<dbReference type="EMBL" id="CAJVPV010004825">
    <property type="protein sequence ID" value="CAG8579816.1"/>
    <property type="molecule type" value="Genomic_DNA"/>
</dbReference>
<feature type="compositionally biased region" description="Basic and acidic residues" evidence="1">
    <location>
        <begin position="56"/>
        <end position="71"/>
    </location>
</feature>
<dbReference type="Proteomes" id="UP000789342">
    <property type="component" value="Unassembled WGS sequence"/>
</dbReference>
<dbReference type="AlphaFoldDB" id="A0A9N9G4K7"/>
<evidence type="ECO:0000313" key="2">
    <source>
        <dbReference type="EMBL" id="CAG8579816.1"/>
    </source>
</evidence>
<organism evidence="2 3">
    <name type="scientific">Acaulospora morrowiae</name>
    <dbReference type="NCBI Taxonomy" id="94023"/>
    <lineage>
        <taxon>Eukaryota</taxon>
        <taxon>Fungi</taxon>
        <taxon>Fungi incertae sedis</taxon>
        <taxon>Mucoromycota</taxon>
        <taxon>Glomeromycotina</taxon>
        <taxon>Glomeromycetes</taxon>
        <taxon>Diversisporales</taxon>
        <taxon>Acaulosporaceae</taxon>
        <taxon>Acaulospora</taxon>
    </lineage>
</organism>
<accession>A0A9N9G4K7</accession>
<feature type="region of interest" description="Disordered" evidence="1">
    <location>
        <begin position="32"/>
        <end position="71"/>
    </location>
</feature>
<gene>
    <name evidence="2" type="ORF">AMORRO_LOCUS6856</name>
</gene>
<comment type="caution">
    <text evidence="2">The sequence shown here is derived from an EMBL/GenBank/DDBJ whole genome shotgun (WGS) entry which is preliminary data.</text>
</comment>
<reference evidence="2" key="1">
    <citation type="submission" date="2021-06" db="EMBL/GenBank/DDBJ databases">
        <authorList>
            <person name="Kallberg Y."/>
            <person name="Tangrot J."/>
            <person name="Rosling A."/>
        </authorList>
    </citation>
    <scope>NUCLEOTIDE SEQUENCE</scope>
    <source>
        <strain evidence="2">CL551</strain>
    </source>
</reference>
<sequence length="143" mass="16235">MEESRSDSDSNDKRQSKEAGLVIYFTQIGEPASLTETEVSKEDNNEKNNNARISLKRTEDKALTKTSDDKQTGKSIINHDIFLPEDNSAVPIEELPTPMEVMQERKIEERIEMLKINDELEEKQVGQVKAVLKQGRVVFAQSI</sequence>
<proteinExistence type="predicted"/>